<protein>
    <recommendedName>
        <fullName evidence="12">CFEM domain-containing protein</fullName>
    </recommendedName>
</protein>
<keyword evidence="5" id="KW-0325">Glycoprotein</keyword>
<evidence type="ECO:0000259" key="12">
    <source>
        <dbReference type="PROSITE" id="PS52012"/>
    </source>
</evidence>
<proteinExistence type="inferred from homology"/>
<keyword evidence="7 9" id="KW-1015">Disulfide bond</keyword>
<dbReference type="GO" id="GO:0098552">
    <property type="term" value="C:side of membrane"/>
    <property type="evidence" value="ECO:0007669"/>
    <property type="project" value="UniProtKB-KW"/>
</dbReference>
<dbReference type="GO" id="GO:0046872">
    <property type="term" value="F:metal ion binding"/>
    <property type="evidence" value="ECO:0007669"/>
    <property type="project" value="UniProtKB-UniRule"/>
</dbReference>
<feature type="binding site" description="axial binding residue" evidence="9">
    <location>
        <position position="49"/>
    </location>
    <ligand>
        <name>heme</name>
        <dbReference type="ChEBI" id="CHEBI:30413"/>
    </ligand>
    <ligandPart>
        <name>Fe</name>
        <dbReference type="ChEBI" id="CHEBI:18248"/>
    </ligandPart>
</feature>
<keyword evidence="8" id="KW-0449">Lipoprotein</keyword>
<evidence type="ECO:0000256" key="2">
    <source>
        <dbReference type="ARBA" id="ARBA00004613"/>
    </source>
</evidence>
<accession>A0A8H8BVL6</accession>
<gene>
    <name evidence="13" type="ORF">IFR04_001108</name>
</gene>
<feature type="compositionally biased region" description="Low complexity" evidence="10">
    <location>
        <begin position="256"/>
        <end position="291"/>
    </location>
</feature>
<evidence type="ECO:0000256" key="5">
    <source>
        <dbReference type="ARBA" id="ARBA00022622"/>
    </source>
</evidence>
<keyword evidence="5" id="KW-0472">Membrane</keyword>
<sequence>MLSFSYIGALLVLNILSFPLAQGQFVDDLPQCIQDCIDQSPDTNCDISDIGCICRASAGNFLPDVVTCMHGNCDNNLDTNLLLTPLQFACMIAGSPIPGSAIRNAENAASSLATQVTTTVTMGGSSADGGAGATTTVYSPSVSVSTVTVTTTQSGRTWYQIYPITVESTTTVTGPTSTLTSVSTASPTNGGFTGVVPIIVVSTDSEGSTYTSTTTQPGVISTYTTTDSRGSTMTQKSTITETASTSETSPALGDNSSSSSASETTDSSESTTTTSVAAAMTSSSATTLSTTRNAPNPDATNSSPFKDTNAAGTLAARSWLGLSVLLVVMCIWV</sequence>
<feature type="signal peptide" evidence="11">
    <location>
        <begin position="1"/>
        <end position="23"/>
    </location>
</feature>
<evidence type="ECO:0000256" key="3">
    <source>
        <dbReference type="ARBA" id="ARBA00010031"/>
    </source>
</evidence>
<reference evidence="13" key="1">
    <citation type="submission" date="2021-02" db="EMBL/GenBank/DDBJ databases">
        <title>Genome sequence Cadophora malorum strain M34.</title>
        <authorList>
            <person name="Stefanovic E."/>
            <person name="Vu D."/>
            <person name="Scully C."/>
            <person name="Dijksterhuis J."/>
            <person name="Roader J."/>
            <person name="Houbraken J."/>
        </authorList>
    </citation>
    <scope>NUCLEOTIDE SEQUENCE</scope>
    <source>
        <strain evidence="13">M34</strain>
    </source>
</reference>
<feature type="disulfide bond" evidence="9">
    <location>
        <begin position="45"/>
        <end position="52"/>
    </location>
</feature>
<evidence type="ECO:0000256" key="7">
    <source>
        <dbReference type="ARBA" id="ARBA00023157"/>
    </source>
</evidence>
<evidence type="ECO:0000256" key="4">
    <source>
        <dbReference type="ARBA" id="ARBA00022525"/>
    </source>
</evidence>
<evidence type="ECO:0000256" key="1">
    <source>
        <dbReference type="ARBA" id="ARBA00004589"/>
    </source>
</evidence>
<comment type="subcellular location">
    <subcellularLocation>
        <location evidence="1">Membrane</location>
        <topology evidence="1">Lipid-anchor</topology>
        <topology evidence="1">GPI-anchor</topology>
    </subcellularLocation>
    <subcellularLocation>
        <location evidence="2">Secreted</location>
    </subcellularLocation>
</comment>
<keyword evidence="9" id="KW-0349">Heme</keyword>
<keyword evidence="9" id="KW-0479">Metal-binding</keyword>
<keyword evidence="5" id="KW-0336">GPI-anchor</keyword>
<dbReference type="AlphaFoldDB" id="A0A8H8BVL6"/>
<feature type="compositionally biased region" description="Low complexity" evidence="10">
    <location>
        <begin position="237"/>
        <end position="249"/>
    </location>
</feature>
<keyword evidence="4" id="KW-0964">Secreted</keyword>
<dbReference type="Pfam" id="PF05730">
    <property type="entry name" value="CFEM"/>
    <property type="match status" value="1"/>
</dbReference>
<keyword evidence="6 11" id="KW-0732">Signal</keyword>
<feature type="compositionally biased region" description="Polar residues" evidence="10">
    <location>
        <begin position="292"/>
        <end position="306"/>
    </location>
</feature>
<evidence type="ECO:0000313" key="13">
    <source>
        <dbReference type="EMBL" id="KAG4425646.1"/>
    </source>
</evidence>
<evidence type="ECO:0000256" key="8">
    <source>
        <dbReference type="ARBA" id="ARBA00023288"/>
    </source>
</evidence>
<evidence type="ECO:0000313" key="14">
    <source>
        <dbReference type="Proteomes" id="UP000664132"/>
    </source>
</evidence>
<dbReference type="EMBL" id="JAFJYH010000008">
    <property type="protein sequence ID" value="KAG4425646.1"/>
    <property type="molecule type" value="Genomic_DNA"/>
</dbReference>
<dbReference type="GO" id="GO:0005576">
    <property type="term" value="C:extracellular region"/>
    <property type="evidence" value="ECO:0007669"/>
    <property type="project" value="UniProtKB-SubCell"/>
</dbReference>
<comment type="caution">
    <text evidence="9">Lacks conserved residue(s) required for the propagation of feature annotation.</text>
</comment>
<evidence type="ECO:0000256" key="6">
    <source>
        <dbReference type="ARBA" id="ARBA00022729"/>
    </source>
</evidence>
<keyword evidence="14" id="KW-1185">Reference proteome</keyword>
<feature type="domain" description="CFEM" evidence="12">
    <location>
        <begin position="4"/>
        <end position="117"/>
    </location>
</feature>
<evidence type="ECO:0000256" key="11">
    <source>
        <dbReference type="SAM" id="SignalP"/>
    </source>
</evidence>
<comment type="caution">
    <text evidence="13">The sequence shown here is derived from an EMBL/GenBank/DDBJ whole genome shotgun (WGS) entry which is preliminary data.</text>
</comment>
<evidence type="ECO:0000256" key="10">
    <source>
        <dbReference type="SAM" id="MobiDB-lite"/>
    </source>
</evidence>
<organism evidence="13 14">
    <name type="scientific">Cadophora malorum</name>
    <dbReference type="NCBI Taxonomy" id="108018"/>
    <lineage>
        <taxon>Eukaryota</taxon>
        <taxon>Fungi</taxon>
        <taxon>Dikarya</taxon>
        <taxon>Ascomycota</taxon>
        <taxon>Pezizomycotina</taxon>
        <taxon>Leotiomycetes</taxon>
        <taxon>Helotiales</taxon>
        <taxon>Ploettnerulaceae</taxon>
        <taxon>Cadophora</taxon>
    </lineage>
</organism>
<comment type="similarity">
    <text evidence="3">Belongs to the RBT5 family.</text>
</comment>
<feature type="chain" id="PRO_5034168226" description="CFEM domain-containing protein" evidence="11">
    <location>
        <begin position="24"/>
        <end position="333"/>
    </location>
</feature>
<keyword evidence="9" id="KW-0408">Iron</keyword>
<feature type="region of interest" description="Disordered" evidence="10">
    <location>
        <begin position="206"/>
        <end position="307"/>
    </location>
</feature>
<dbReference type="InterPro" id="IPR008427">
    <property type="entry name" value="Extracellular_membr_CFEM_dom"/>
</dbReference>
<dbReference type="OrthoDB" id="3558019at2759"/>
<dbReference type="Proteomes" id="UP000664132">
    <property type="component" value="Unassembled WGS sequence"/>
</dbReference>
<evidence type="ECO:0000256" key="9">
    <source>
        <dbReference type="PROSITE-ProRule" id="PRU01356"/>
    </source>
</evidence>
<feature type="compositionally biased region" description="Polar residues" evidence="10">
    <location>
        <begin position="206"/>
        <end position="236"/>
    </location>
</feature>
<dbReference type="PROSITE" id="PS52012">
    <property type="entry name" value="CFEM"/>
    <property type="match status" value="1"/>
</dbReference>
<name>A0A8H8BVL6_9HELO</name>